<evidence type="ECO:0000256" key="3">
    <source>
        <dbReference type="ARBA" id="ARBA00022989"/>
    </source>
</evidence>
<keyword evidence="7" id="KW-1185">Reference proteome</keyword>
<name>A0A8J6C3K5_DIALT</name>
<protein>
    <recommendedName>
        <fullName evidence="8">Transmembrane and coiled-coil domain-containing protein 4</fullName>
    </recommendedName>
</protein>
<keyword evidence="4 5" id="KW-0472">Membrane</keyword>
<gene>
    <name evidence="6" type="ORF">KFE25_013035</name>
</gene>
<evidence type="ECO:0000256" key="4">
    <source>
        <dbReference type="ARBA" id="ARBA00023136"/>
    </source>
</evidence>
<comment type="caution">
    <text evidence="6">The sequence shown here is derived from an EMBL/GenBank/DDBJ whole genome shotgun (WGS) entry which is preliminary data.</text>
</comment>
<evidence type="ECO:0000313" key="7">
    <source>
        <dbReference type="Proteomes" id="UP000751190"/>
    </source>
</evidence>
<dbReference type="Pfam" id="PF05277">
    <property type="entry name" value="DUF726"/>
    <property type="match status" value="2"/>
</dbReference>
<dbReference type="OrthoDB" id="277931at2759"/>
<dbReference type="PANTHER" id="PTHR17920">
    <property type="entry name" value="TRANSMEMBRANE AND COILED-COIL DOMAIN-CONTAINING PROTEIN 4 TMCO4"/>
    <property type="match status" value="1"/>
</dbReference>
<evidence type="ECO:0008006" key="8">
    <source>
        <dbReference type="Google" id="ProtNLM"/>
    </source>
</evidence>
<organism evidence="6 7">
    <name type="scientific">Diacronema lutheri</name>
    <name type="common">Unicellular marine alga</name>
    <name type="synonym">Monochrysis lutheri</name>
    <dbReference type="NCBI Taxonomy" id="2081491"/>
    <lineage>
        <taxon>Eukaryota</taxon>
        <taxon>Haptista</taxon>
        <taxon>Haptophyta</taxon>
        <taxon>Pavlovophyceae</taxon>
        <taxon>Pavlovales</taxon>
        <taxon>Pavlovaceae</taxon>
        <taxon>Diacronema</taxon>
    </lineage>
</organism>
<keyword evidence="2 5" id="KW-0812">Transmembrane</keyword>
<dbReference type="InterPro" id="IPR007941">
    <property type="entry name" value="DUF726"/>
</dbReference>
<evidence type="ECO:0000256" key="2">
    <source>
        <dbReference type="ARBA" id="ARBA00022692"/>
    </source>
</evidence>
<keyword evidence="3 5" id="KW-1133">Transmembrane helix</keyword>
<evidence type="ECO:0000256" key="1">
    <source>
        <dbReference type="ARBA" id="ARBA00004141"/>
    </source>
</evidence>
<reference evidence="6" key="1">
    <citation type="submission" date="2021-05" db="EMBL/GenBank/DDBJ databases">
        <title>The genome of the haptophyte Pavlova lutheri (Diacronema luteri, Pavlovales) - a model for lipid biosynthesis in eukaryotic algae.</title>
        <authorList>
            <person name="Hulatt C.J."/>
            <person name="Posewitz M.C."/>
        </authorList>
    </citation>
    <scope>NUCLEOTIDE SEQUENCE</scope>
    <source>
        <strain evidence="6">NIVA-4/92</strain>
    </source>
</reference>
<evidence type="ECO:0000313" key="6">
    <source>
        <dbReference type="EMBL" id="KAG8459399.1"/>
    </source>
</evidence>
<dbReference type="EMBL" id="JAGTXO010000041">
    <property type="protein sequence ID" value="KAG8459399.1"/>
    <property type="molecule type" value="Genomic_DNA"/>
</dbReference>
<dbReference type="PANTHER" id="PTHR17920:SF3">
    <property type="entry name" value="TRANSMEMBRANE AND COILED-COIL DOMAIN-CONTAINING PROTEIN 4"/>
    <property type="match status" value="1"/>
</dbReference>
<comment type="subcellular location">
    <subcellularLocation>
        <location evidence="1">Membrane</location>
        <topology evidence="1">Multi-pass membrane protein</topology>
    </subcellularLocation>
</comment>
<dbReference type="GO" id="GO:0016020">
    <property type="term" value="C:membrane"/>
    <property type="evidence" value="ECO:0007669"/>
    <property type="project" value="UniProtKB-SubCell"/>
</dbReference>
<sequence length="761" mass="77199">MTEDGAPPPPPRRQSNPLSALLTEREHRVAVVGAVTVLLHGGLRSWGSPSRAWARDFLALVARAAGHGHERLDAHLELLDSEGIALDARIFGDLLPVALRPSIPSALLAECVSIGEGAQYDARARQVLKGLCLALDVPIDGFYLAEELLALRLCEAAADRASQHRATDSDERGERARAAGGSRWARRLGLLTLAAAGGASVALTAGLAAPAFGMGLIAVGGLGGATVGAAVAPVGAWLASTAGAATFGTLLGLRGAGLAKYHLQRRFGRVKEFRFERAAPPPERAAPAAGIVVNTASSVAAGVPDLLPGGRLLARGLGGAAFGVGSALSAGGRALSGAFGLGARAQGGDAAAPAAPAAEPATPAAPEDAPLPPRLAVHLCLSGWADAPDDSPHRHWALLFGAEGASAPAAAAAAPAPATAAATPTAAPAASPGAKPSAIQLASALATGRCASELLHSHSEAWVVVWESEALVRLGRALSSYLASEAISRAQAELLRATAFSALLAALATPTLLLKAYSLLDNPWAVAEDRAEQVGVLLADVLLARTHGRRPVSLSAFSLGSRAVLACARELDRAGADALGIVEDIVLIGTPAGLHSPDWEAARRVAAGRVVNVHCAWDWILPSVYRAGSPAGALDGIAGLSPVRVRGVQNVDVSELVDGHLAYRASLPLVCARVRETTRPLFVDWAERRPGAAETIQRAIASVPRGVGSGLTALGSALESGAMTTAAALASLGIAIGLAPAPRPALAHSDSAAEGQEDDKS</sequence>
<feature type="transmembrane region" description="Helical" evidence="5">
    <location>
        <begin position="190"/>
        <end position="222"/>
    </location>
</feature>
<dbReference type="Proteomes" id="UP000751190">
    <property type="component" value="Unassembled WGS sequence"/>
</dbReference>
<dbReference type="OMA" id="NTWARTI"/>
<accession>A0A8J6C3K5</accession>
<proteinExistence type="predicted"/>
<dbReference type="AlphaFoldDB" id="A0A8J6C3K5"/>
<evidence type="ECO:0000256" key="5">
    <source>
        <dbReference type="SAM" id="Phobius"/>
    </source>
</evidence>